<feature type="compositionally biased region" description="Polar residues" evidence="1">
    <location>
        <begin position="1093"/>
        <end position="1117"/>
    </location>
</feature>
<dbReference type="GO" id="GO:0008139">
    <property type="term" value="F:nuclear localization sequence binding"/>
    <property type="evidence" value="ECO:0007669"/>
    <property type="project" value="TreeGrafter"/>
</dbReference>
<organism evidence="2 3">
    <name type="scientific">Apolygus lucorum</name>
    <name type="common">Small green plant bug</name>
    <name type="synonym">Lygocoris lucorum</name>
    <dbReference type="NCBI Taxonomy" id="248454"/>
    <lineage>
        <taxon>Eukaryota</taxon>
        <taxon>Metazoa</taxon>
        <taxon>Ecdysozoa</taxon>
        <taxon>Arthropoda</taxon>
        <taxon>Hexapoda</taxon>
        <taxon>Insecta</taxon>
        <taxon>Pterygota</taxon>
        <taxon>Neoptera</taxon>
        <taxon>Paraneoptera</taxon>
        <taxon>Hemiptera</taxon>
        <taxon>Heteroptera</taxon>
        <taxon>Panheteroptera</taxon>
        <taxon>Cimicomorpha</taxon>
        <taxon>Miridae</taxon>
        <taxon>Mirini</taxon>
        <taxon>Apolygus</taxon>
    </lineage>
</organism>
<feature type="region of interest" description="Disordered" evidence="1">
    <location>
        <begin position="589"/>
        <end position="617"/>
    </location>
</feature>
<feature type="region of interest" description="Disordered" evidence="1">
    <location>
        <begin position="1691"/>
        <end position="1780"/>
    </location>
</feature>
<dbReference type="OrthoDB" id="248320at2759"/>
<feature type="compositionally biased region" description="Pro residues" evidence="1">
    <location>
        <begin position="600"/>
        <end position="617"/>
    </location>
</feature>
<dbReference type="GO" id="GO:0017056">
    <property type="term" value="F:structural constituent of nuclear pore"/>
    <property type="evidence" value="ECO:0007669"/>
    <property type="project" value="TreeGrafter"/>
</dbReference>
<name>A0A6A4K2Y3_APOLU</name>
<reference evidence="2" key="1">
    <citation type="journal article" date="2021" name="Mol. Ecol. Resour.">
        <title>Apolygus lucorum genome provides insights into omnivorousness and mesophyll feeding.</title>
        <authorList>
            <person name="Liu Y."/>
            <person name="Liu H."/>
            <person name="Wang H."/>
            <person name="Huang T."/>
            <person name="Liu B."/>
            <person name="Yang B."/>
            <person name="Yin L."/>
            <person name="Li B."/>
            <person name="Zhang Y."/>
            <person name="Zhang S."/>
            <person name="Jiang F."/>
            <person name="Zhang X."/>
            <person name="Ren Y."/>
            <person name="Wang B."/>
            <person name="Wang S."/>
            <person name="Lu Y."/>
            <person name="Wu K."/>
            <person name="Fan W."/>
            <person name="Wang G."/>
        </authorList>
    </citation>
    <scope>NUCLEOTIDE SEQUENCE</scope>
    <source>
        <strain evidence="2">12Hb</strain>
    </source>
</reference>
<dbReference type="Gene3D" id="2.130.10.10">
    <property type="entry name" value="YVTN repeat-like/Quinoprotein amine dehydrogenase"/>
    <property type="match status" value="1"/>
</dbReference>
<dbReference type="EMBL" id="WIXP02000004">
    <property type="protein sequence ID" value="KAF6212218.1"/>
    <property type="molecule type" value="Genomic_DNA"/>
</dbReference>
<feature type="region of interest" description="Disordered" evidence="1">
    <location>
        <begin position="1062"/>
        <end position="1117"/>
    </location>
</feature>
<protein>
    <recommendedName>
        <fullName evidence="4">Nuclear pore complex protein Nup214 phenylalanine-glycine (FG) domain-containing protein</fullName>
    </recommendedName>
</protein>
<feature type="compositionally biased region" description="Low complexity" evidence="1">
    <location>
        <begin position="1714"/>
        <end position="1729"/>
    </location>
</feature>
<feature type="compositionally biased region" description="Low complexity" evidence="1">
    <location>
        <begin position="589"/>
        <end position="599"/>
    </location>
</feature>
<feature type="compositionally biased region" description="Polar residues" evidence="1">
    <location>
        <begin position="1429"/>
        <end position="1440"/>
    </location>
</feature>
<dbReference type="InterPro" id="IPR015943">
    <property type="entry name" value="WD40/YVTN_repeat-like_dom_sf"/>
</dbReference>
<dbReference type="Proteomes" id="UP000466442">
    <property type="component" value="Unassembled WGS sequence"/>
</dbReference>
<sequence length="1897" mass="196173">MEVAADRKEVLEFKFGRLCNLRLFPTGSKLDRKYPLNVVATSNKYGLIFAGTPSGIQCIPVSNVIELQEKRPNNRGNIENYQRREHKLGSTPSHVGINSSGDLLAVVINLQDCPVLQIYYVQSFAAQDVAKMSEMRLSSTPGTRVLDLQWNPAIANVIGAVVSDGSAVVCDINLSGGAPTISSAPPSAQAMCLCWSPKGKQVVLGSTAGNLTQYKPDLKPVKSYPPPQIPNTQLAVTSVHWLSSFQFIAVYKTVNDPQERSMVMVVNVPKSGQQSFVNYEDICFGSDTLRHEHFFIHVAAWNVLIISTGNGLEVSVLYQEGEKWVQWLQDEGGRAELPQTETHDDVFAVGMALNLNATKPIPVGDSGSIPPMPYLLFMSEEGVLCIFHAINILPNATAICTPPQALSNQFFTVAEAGSPPAAQPITSGIPATKLPSAMGTGDGVAVPAPKTPTSFFPPTSGSPFQLGGTQPSLQTTQVQPPSGFQLFGAPGSLGAQAAAQPKISQPEAAPVKPLPSQFSWGTTQQTSAPTTMFGSSPKPADLVPTATTASTPAGIISGLQSSGSHMSIGVPASTAAPSLPKIQPMATTASLTSTTVTPQPAVPPPKEVAPVPSGPPPVDDTMIMKEITKEVSSIENLLSSFRSDSTAVKRLIKDKTSLPNVAVNLDGLEKFEKELRETTVTENAEVRALKASLVEMWGWLENIKAKQRQSTSQRYLDTMESKELDPVMKKIMKSIEQNTLYVETKIREATDHLNSIWEKQKEPGSVKNFDIPHMEVIYQTMAANMKMLAVQQARVSELEVKLANTLKARKKTIPQVLNDSNPKWNSSHWSTLNSSDQNSQLEKLADKLLQTRIDSNNETSRTFKEAASRYIALSNIRKPLSSEKEAALWNWHKSHKVVHTKATRTALPDNEILSRLLSKSTPTKTPVPAKPCAPIVETPVVTSSKPISRNLFVTPAVSQAPPRSISVFPPMVTSTPFPSQAKTDESRGMGKGFLSPIPQSTAPLSVSKPPITVEPKGLVSQNSAPKSIFGSPFGTTNSMKDQPLITSPVIAQVSVANSSPQILSSKLPSSPSTISTSSLFSSTPGKPAELTKTPITSAKENQPNFGLEPTKTSSASDVKTASNTSIFGLLSGSTMTVAPDAPVSTTPSGSIFGNSPFGQSTGMSSFQIGGSPFGSVASTTSSVTAASASPAISKPSMFGQVTSPVSSSSPAVSIFSLGSSSAPVSDKTVTITSTSQSPFSAPSSTSQISFSSAFNFNQPKPATSVYSPVTTYSIGTTSTSITQGIPPTTTTTTASVYEDTSVASPSTPVSTSNSAQSAATTVTTTSVSIFGGNPSPPSLVSSPISPQLVTPEKVSSSGGLSFGSMTLTPAASAPATTTASAFGSSVFSGTQSALATTTSTSSFSFGTVAFGSGSTTPSVFGGTAPPPTTTESTLFQTPQKSTSAFSGSSSQPGFGTPTTSPPTLISSTFSTPTTSAQSTFSPPTTSALPSFGTPTGGAQPSFGTPTTSAQPTFGTPTTSAQPSFGTPTASAQPAFGTPTTSAQPSFGTTTSTTQPAFGASTTSQPSFATPSTSAPAFGGSTTSSSVFGTPTPTPSATSVFSAASALTNTSFFGSPTTTAAGFGATPSANIFGGTSSFSTPSTTSSSIFGVPICSPNSTSAPTNKNVFGSPFESSNTGAAFGGTPSFSSFRSNTPGAGTFGTSGGSIFGGGGSTFGQQQPQQGSGLFQSGNASPSVFGTSSSQQQSPGAFSSGGQSIQQTGFGSFGAAQPQQTSRPFGSSGGAIFGGQAAFGSAPTFGGTATFGGSPTNKIFGAPPTPAAPAFGSPTQQSSTFENLAGQNTVSFGNLAQNQQPTFGAGGSSAFGQQPAPQQQLQQPQQAQPAFSNTPAFGGSSFSSWR</sequence>
<dbReference type="GO" id="GO:0005643">
    <property type="term" value="C:nuclear pore"/>
    <property type="evidence" value="ECO:0007669"/>
    <property type="project" value="TreeGrafter"/>
</dbReference>
<feature type="region of interest" description="Disordered" evidence="1">
    <location>
        <begin position="1806"/>
        <end position="1831"/>
    </location>
</feature>
<feature type="compositionally biased region" description="Low complexity" evidence="1">
    <location>
        <begin position="1864"/>
        <end position="1881"/>
    </location>
</feature>
<dbReference type="PANTHER" id="PTHR23193:SF46">
    <property type="entry name" value="NUCLEAR PORE COMPLEX PROTEIN NUP214"/>
    <property type="match status" value="1"/>
</dbReference>
<comment type="caution">
    <text evidence="2">The sequence shown here is derived from an EMBL/GenBank/DDBJ whole genome shotgun (WGS) entry which is preliminary data.</text>
</comment>
<proteinExistence type="predicted"/>
<gene>
    <name evidence="2" type="ORF">GE061_012739</name>
</gene>
<dbReference type="PANTHER" id="PTHR23193">
    <property type="entry name" value="NUCLEAR PORE COMPLEX PROTEIN NUP"/>
    <property type="match status" value="1"/>
</dbReference>
<accession>A0A6A4K2Y3</accession>
<feature type="region of interest" description="Disordered" evidence="1">
    <location>
        <begin position="1846"/>
        <end position="1897"/>
    </location>
</feature>
<evidence type="ECO:0000313" key="3">
    <source>
        <dbReference type="Proteomes" id="UP000466442"/>
    </source>
</evidence>
<evidence type="ECO:0008006" key="4">
    <source>
        <dbReference type="Google" id="ProtNLM"/>
    </source>
</evidence>
<evidence type="ECO:0000256" key="1">
    <source>
        <dbReference type="SAM" id="MobiDB-lite"/>
    </source>
</evidence>
<feature type="region of interest" description="Disordered" evidence="1">
    <location>
        <begin position="1418"/>
        <end position="1575"/>
    </location>
</feature>
<keyword evidence="3" id="KW-1185">Reference proteome</keyword>
<feature type="compositionally biased region" description="Low complexity" evidence="1">
    <location>
        <begin position="1441"/>
        <end position="1486"/>
    </location>
</feature>
<evidence type="ECO:0000313" key="2">
    <source>
        <dbReference type="EMBL" id="KAF6212218.1"/>
    </source>
</evidence>
<feature type="compositionally biased region" description="Low complexity" evidence="1">
    <location>
        <begin position="1062"/>
        <end position="1083"/>
    </location>
</feature>
<feature type="compositionally biased region" description="Polar residues" evidence="1">
    <location>
        <begin position="1882"/>
        <end position="1897"/>
    </location>
</feature>
<feature type="compositionally biased region" description="Gly residues" evidence="1">
    <location>
        <begin position="1697"/>
        <end position="1713"/>
    </location>
</feature>
<dbReference type="GO" id="GO:0006405">
    <property type="term" value="P:RNA export from nucleus"/>
    <property type="evidence" value="ECO:0007669"/>
    <property type="project" value="TreeGrafter"/>
</dbReference>
<dbReference type="SUPFAM" id="SSF117289">
    <property type="entry name" value="Nucleoporin domain"/>
    <property type="match status" value="1"/>
</dbReference>
<dbReference type="InterPro" id="IPR026054">
    <property type="entry name" value="Nucleoporin"/>
</dbReference>
<feature type="compositionally biased region" description="Polar residues" evidence="1">
    <location>
        <begin position="1492"/>
        <end position="1574"/>
    </location>
</feature>
<feature type="compositionally biased region" description="Polar residues" evidence="1">
    <location>
        <begin position="1730"/>
        <end position="1761"/>
    </location>
</feature>
<dbReference type="GO" id="GO:0006606">
    <property type="term" value="P:protein import into nucleus"/>
    <property type="evidence" value="ECO:0007669"/>
    <property type="project" value="TreeGrafter"/>
</dbReference>